<dbReference type="Gene3D" id="3.40.50.720">
    <property type="entry name" value="NAD(P)-binding Rossmann-like Domain"/>
    <property type="match status" value="1"/>
</dbReference>
<dbReference type="Gene3D" id="1.10.1040.10">
    <property type="entry name" value="N-(1-d-carboxylethyl)-l-norvaline Dehydrogenase, domain 2"/>
    <property type="match status" value="1"/>
</dbReference>
<dbReference type="Proteomes" id="UP000238348">
    <property type="component" value="Chromosome"/>
</dbReference>
<dbReference type="Pfam" id="PF00725">
    <property type="entry name" value="3HCDH"/>
    <property type="match status" value="1"/>
</dbReference>
<feature type="binding site" evidence="3">
    <location>
        <position position="277"/>
    </location>
    <ligand>
        <name>NAD(+)</name>
        <dbReference type="ChEBI" id="CHEBI:57540"/>
    </ligand>
</feature>
<dbReference type="InterPro" id="IPR006176">
    <property type="entry name" value="3-OHacyl-CoA_DH_NAD-bd"/>
</dbReference>
<dbReference type="OrthoDB" id="9771883at2"/>
<feature type="binding site" evidence="3">
    <location>
        <position position="100"/>
    </location>
    <ligand>
        <name>NAD(+)</name>
        <dbReference type="ChEBI" id="CHEBI:57540"/>
    </ligand>
</feature>
<dbReference type="PANTHER" id="PTHR48075">
    <property type="entry name" value="3-HYDROXYACYL-COA DEHYDROGENASE FAMILY PROTEIN"/>
    <property type="match status" value="1"/>
</dbReference>
<organism evidence="6 7">
    <name type="scientific">Sorangium cellulosum</name>
    <name type="common">Polyangium cellulosum</name>
    <dbReference type="NCBI Taxonomy" id="56"/>
    <lineage>
        <taxon>Bacteria</taxon>
        <taxon>Pseudomonadati</taxon>
        <taxon>Myxococcota</taxon>
        <taxon>Polyangia</taxon>
        <taxon>Polyangiales</taxon>
        <taxon>Polyangiaceae</taxon>
        <taxon>Sorangium</taxon>
    </lineage>
</organism>
<evidence type="ECO:0000256" key="3">
    <source>
        <dbReference type="PIRSR" id="PIRSR000105-2"/>
    </source>
</evidence>
<dbReference type="PIRSF" id="PIRSF000105">
    <property type="entry name" value="HCDH"/>
    <property type="match status" value="1"/>
</dbReference>
<evidence type="ECO:0000313" key="6">
    <source>
        <dbReference type="EMBL" id="AUX39161.1"/>
    </source>
</evidence>
<gene>
    <name evidence="6" type="primary">paaH</name>
    <name evidence="6" type="ORF">SOCE26_005430</name>
</gene>
<evidence type="ECO:0000259" key="4">
    <source>
        <dbReference type="Pfam" id="PF00725"/>
    </source>
</evidence>
<dbReference type="SUPFAM" id="SSF48179">
    <property type="entry name" value="6-phosphogluconate dehydrogenase C-terminal domain-like"/>
    <property type="match status" value="1"/>
</dbReference>
<evidence type="ECO:0000256" key="1">
    <source>
        <dbReference type="ARBA" id="ARBA00023002"/>
    </source>
</evidence>
<dbReference type="PANTHER" id="PTHR48075:SF5">
    <property type="entry name" value="3-HYDROXYBUTYRYL-COA DEHYDROGENASE"/>
    <property type="match status" value="1"/>
</dbReference>
<dbReference type="FunFam" id="3.40.50.720:FF:000009">
    <property type="entry name" value="Fatty oxidation complex, alpha subunit"/>
    <property type="match status" value="1"/>
</dbReference>
<dbReference type="SUPFAM" id="SSF51735">
    <property type="entry name" value="NAD(P)-binding Rossmann-fold domains"/>
    <property type="match status" value="1"/>
</dbReference>
<evidence type="ECO:0000313" key="7">
    <source>
        <dbReference type="Proteomes" id="UP000238348"/>
    </source>
</evidence>
<dbReference type="NCBIfam" id="NF005875">
    <property type="entry name" value="PRK07819.1"/>
    <property type="match status" value="1"/>
</dbReference>
<keyword evidence="1" id="KW-0560">Oxidoreductase</keyword>
<accession>A0A2L0EIN7</accession>
<dbReference type="InterPro" id="IPR013328">
    <property type="entry name" value="6PGD_dom2"/>
</dbReference>
<feature type="binding site" evidence="3">
    <location>
        <position position="122"/>
    </location>
    <ligand>
        <name>NAD(+)</name>
        <dbReference type="ChEBI" id="CHEBI:57540"/>
    </ligand>
</feature>
<dbReference type="InterPro" id="IPR008927">
    <property type="entry name" value="6-PGluconate_DH-like_C_sf"/>
</dbReference>
<dbReference type="GO" id="GO:0006631">
    <property type="term" value="P:fatty acid metabolic process"/>
    <property type="evidence" value="ECO:0007669"/>
    <property type="project" value="InterPro"/>
</dbReference>
<reference evidence="6 7" key="1">
    <citation type="submission" date="2015-09" db="EMBL/GenBank/DDBJ databases">
        <title>Sorangium comparison.</title>
        <authorList>
            <person name="Zaburannyi N."/>
            <person name="Bunk B."/>
            <person name="Overmann J."/>
            <person name="Mueller R."/>
        </authorList>
    </citation>
    <scope>NUCLEOTIDE SEQUENCE [LARGE SCALE GENOMIC DNA]</scope>
    <source>
        <strain evidence="6 7">So ce26</strain>
    </source>
</reference>
<name>A0A2L0EIN7_SORCE</name>
<feature type="domain" description="3-hydroxyacyl-CoA dehydrogenase C-terminal" evidence="4">
    <location>
        <begin position="189"/>
        <end position="285"/>
    </location>
</feature>
<proteinExistence type="predicted"/>
<dbReference type="Pfam" id="PF02737">
    <property type="entry name" value="3HCDH_N"/>
    <property type="match status" value="1"/>
</dbReference>
<evidence type="ECO:0000256" key="2">
    <source>
        <dbReference type="PIRSR" id="PIRSR000105-1"/>
    </source>
</evidence>
<dbReference type="EMBL" id="CP012673">
    <property type="protein sequence ID" value="AUX39161.1"/>
    <property type="molecule type" value="Genomic_DNA"/>
</dbReference>
<dbReference type="RefSeq" id="WP_104977169.1">
    <property type="nucleotide sequence ID" value="NZ_CP012673.1"/>
</dbReference>
<dbReference type="AlphaFoldDB" id="A0A2L0EIN7"/>
<feature type="binding site" evidence="3">
    <location>
        <begin position="13"/>
        <end position="18"/>
    </location>
    <ligand>
        <name>NAD(+)</name>
        <dbReference type="ChEBI" id="CHEBI:57540"/>
    </ligand>
</feature>
<feature type="binding site" evidence="3">
    <location>
        <position position="146"/>
    </location>
    <ligand>
        <name>NAD(+)</name>
        <dbReference type="ChEBI" id="CHEBI:57540"/>
    </ligand>
</feature>
<feature type="site" description="Important for catalytic activity" evidence="2">
    <location>
        <position position="143"/>
    </location>
</feature>
<dbReference type="GO" id="GO:0070403">
    <property type="term" value="F:NAD+ binding"/>
    <property type="evidence" value="ECO:0007669"/>
    <property type="project" value="InterPro"/>
</dbReference>
<protein>
    <submittedName>
        <fullName evidence="6">3-hydroxybutyryl-CoA dehydrogenase</fullName>
    </submittedName>
</protein>
<sequence length="296" mass="31153">MEATTIKRLGVIGAGQMGRGIAQVAAAAGLEVVLCDVSAALAERGRAQIAAILEKQVEKGKMAADARDALLGRVAVAEGMAGLSGVDLAVEAVTESFEVKGGIFKLADAALPEGAILASNTSSISITRLAAVTGRPERVIGMHFMNPVPLMKLVEIVRGVQTSEATYEAVRALAVELGKTVITSKDQPGFIVNRMLIPFLNEACFALQEGLSTPEDIDAGARLGLNHPMGPLELADLIGLDTVLSIAEVLHREFGDSKYRAPTLLRNLVAAGWYGKKSGRGFYLYDEKGQRGGRAV</sequence>
<keyword evidence="3" id="KW-0520">NAD</keyword>
<dbReference type="GO" id="GO:0016616">
    <property type="term" value="F:oxidoreductase activity, acting on the CH-OH group of donors, NAD or NADP as acceptor"/>
    <property type="evidence" value="ECO:0007669"/>
    <property type="project" value="InterPro"/>
</dbReference>
<dbReference type="InterPro" id="IPR036291">
    <property type="entry name" value="NAD(P)-bd_dom_sf"/>
</dbReference>
<dbReference type="InterPro" id="IPR006108">
    <property type="entry name" value="3HC_DH_C"/>
</dbReference>
<feature type="binding site" evidence="3">
    <location>
        <position position="36"/>
    </location>
    <ligand>
        <name>NAD(+)</name>
        <dbReference type="ChEBI" id="CHEBI:57540"/>
    </ligand>
</feature>
<evidence type="ECO:0000259" key="5">
    <source>
        <dbReference type="Pfam" id="PF02737"/>
    </source>
</evidence>
<dbReference type="InterPro" id="IPR022694">
    <property type="entry name" value="3-OHacyl-CoA_DH"/>
</dbReference>
<feature type="domain" description="3-hydroxyacyl-CoA dehydrogenase NAD binding" evidence="5">
    <location>
        <begin position="9"/>
        <end position="186"/>
    </location>
</feature>
<feature type="binding site" evidence="3">
    <location>
        <position position="95"/>
    </location>
    <ligand>
        <name>NAD(+)</name>
        <dbReference type="ChEBI" id="CHEBI:57540"/>
    </ligand>
</feature>